<proteinExistence type="predicted"/>
<evidence type="ECO:0000259" key="2">
    <source>
        <dbReference type="Pfam" id="PF07589"/>
    </source>
</evidence>
<dbReference type="EMBL" id="JAXOJX010000046">
    <property type="protein sequence ID" value="MDZ5459561.1"/>
    <property type="molecule type" value="Genomic_DNA"/>
</dbReference>
<organism evidence="3 4">
    <name type="scientific">Azohydromonas lata</name>
    <dbReference type="NCBI Taxonomy" id="45677"/>
    <lineage>
        <taxon>Bacteria</taxon>
        <taxon>Pseudomonadati</taxon>
        <taxon>Pseudomonadota</taxon>
        <taxon>Betaproteobacteria</taxon>
        <taxon>Burkholderiales</taxon>
        <taxon>Sphaerotilaceae</taxon>
        <taxon>Azohydromonas</taxon>
    </lineage>
</organism>
<evidence type="ECO:0000313" key="3">
    <source>
        <dbReference type="EMBL" id="MDZ5459561.1"/>
    </source>
</evidence>
<keyword evidence="1" id="KW-0732">Signal</keyword>
<dbReference type="NCBIfam" id="NF033554">
    <property type="entry name" value="floc_PepA"/>
    <property type="match status" value="1"/>
</dbReference>
<feature type="chain" id="PRO_5045568443" evidence="1">
    <location>
        <begin position="29"/>
        <end position="288"/>
    </location>
</feature>
<dbReference type="NCBIfam" id="TIGR02595">
    <property type="entry name" value="PEP_CTERM"/>
    <property type="match status" value="1"/>
</dbReference>
<keyword evidence="4" id="KW-1185">Reference proteome</keyword>
<sequence>MKCRFLSSLGLVAGAALSSLGGVSSAYAYPAFQVHEDAISGTPANTVAADRMSYAYGARIAQTVTGGNGLAGSGDLFREAGYLSLSSYANSSGSVSSYINSPGSAGYQLYATFIINGETDYGQGNNLIHAAFASVSLSLYADVNSNTRLGTTGSTISGGTQVNFTRSNSSDDVLLGSATLALGEANIYNGLASGDFGVSLLLSLNAAGKRLFNVPNDFYSYMHVNGTTSAASNGPALLTGGMSTISGGGTLSFSNTPTAAVPEPSSMLLLGGGLLGLYATSRRRSRKD</sequence>
<evidence type="ECO:0000313" key="4">
    <source>
        <dbReference type="Proteomes" id="UP001293718"/>
    </source>
</evidence>
<accession>A0ABU5IKZ9</accession>
<dbReference type="RefSeq" id="WP_322467267.1">
    <property type="nucleotide sequence ID" value="NZ_JAXOJX010000046.1"/>
</dbReference>
<name>A0ABU5IKZ9_9BURK</name>
<feature type="domain" description="Ice-binding protein C-terminal" evidence="2">
    <location>
        <begin position="260"/>
        <end position="283"/>
    </location>
</feature>
<protein>
    <submittedName>
        <fullName evidence="3">Flocculation-associated PEP-CTERM protein PepA</fullName>
    </submittedName>
</protein>
<feature type="signal peptide" evidence="1">
    <location>
        <begin position="1"/>
        <end position="28"/>
    </location>
</feature>
<gene>
    <name evidence="3" type="primary">pepA</name>
    <name evidence="3" type="ORF">SM757_23555</name>
</gene>
<reference evidence="3 4" key="1">
    <citation type="submission" date="2023-11" db="EMBL/GenBank/DDBJ databases">
        <title>Draft genome of Azohydromonas lata strain H1 (DSM1123), a polyhydroxyalkanoate producer.</title>
        <authorList>
            <person name="Traversa D."/>
            <person name="D'Addabbo P."/>
            <person name="Pazzani C."/>
            <person name="Manzari C."/>
            <person name="Chiara M."/>
            <person name="Scrascia M."/>
        </authorList>
    </citation>
    <scope>NUCLEOTIDE SEQUENCE [LARGE SCALE GENOMIC DNA]</scope>
    <source>
        <strain evidence="3 4">H1</strain>
    </source>
</reference>
<evidence type="ECO:0000256" key="1">
    <source>
        <dbReference type="SAM" id="SignalP"/>
    </source>
</evidence>
<dbReference type="InterPro" id="IPR013424">
    <property type="entry name" value="Ice-binding_C"/>
</dbReference>
<dbReference type="Proteomes" id="UP001293718">
    <property type="component" value="Unassembled WGS sequence"/>
</dbReference>
<comment type="caution">
    <text evidence="3">The sequence shown here is derived from an EMBL/GenBank/DDBJ whole genome shotgun (WGS) entry which is preliminary data.</text>
</comment>
<dbReference type="Pfam" id="PF07589">
    <property type="entry name" value="PEP-CTERM"/>
    <property type="match status" value="1"/>
</dbReference>